<reference evidence="3 4" key="1">
    <citation type="submission" date="2017-07" db="EMBL/GenBank/DDBJ databases">
        <title>The new phylogeny of genus Mycobacterium.</title>
        <authorList>
            <person name="Tortoli E."/>
            <person name="Trovato A."/>
            <person name="Cirillo D.M."/>
        </authorList>
    </citation>
    <scope>NUCLEOTIDE SEQUENCE [LARGE SCALE GENOMIC DNA]</scope>
    <source>
        <strain evidence="3 4">ATCC 33027</strain>
    </source>
</reference>
<feature type="chain" id="PRO_5012287469" description="DUF732 domain-containing protein" evidence="2">
    <location>
        <begin position="35"/>
        <end position="121"/>
    </location>
</feature>
<evidence type="ECO:0000256" key="2">
    <source>
        <dbReference type="SAM" id="SignalP"/>
    </source>
</evidence>
<feature type="compositionally biased region" description="Polar residues" evidence="1">
    <location>
        <begin position="89"/>
        <end position="102"/>
    </location>
</feature>
<dbReference type="EMBL" id="NOZR01000017">
    <property type="protein sequence ID" value="OYN77332.1"/>
    <property type="molecule type" value="Genomic_DNA"/>
</dbReference>
<proteinExistence type="predicted"/>
<accession>A0A255DK52</accession>
<dbReference type="Proteomes" id="UP000216063">
    <property type="component" value="Unassembled WGS sequence"/>
</dbReference>
<dbReference type="AlphaFoldDB" id="A0A255DK52"/>
<feature type="compositionally biased region" description="Basic and acidic residues" evidence="1">
    <location>
        <begin position="49"/>
        <end position="58"/>
    </location>
</feature>
<evidence type="ECO:0000256" key="1">
    <source>
        <dbReference type="SAM" id="MobiDB-lite"/>
    </source>
</evidence>
<sequence length="121" mass="11889">MITLSTVKKLAASTAVAGALSVAGLGLANGIAAAAPADHAGSGSGASTKSEHHSEVHAHLIPGFTPKPATGGGSEVHAHLIPGFAPKPTHTTTAPSLGSTDNGWGDGDACHEPRCVEVIDE</sequence>
<keyword evidence="4" id="KW-1185">Reference proteome</keyword>
<evidence type="ECO:0000313" key="3">
    <source>
        <dbReference type="EMBL" id="OYN77332.1"/>
    </source>
</evidence>
<feature type="compositionally biased region" description="Low complexity" evidence="1">
    <location>
        <begin position="36"/>
        <end position="47"/>
    </location>
</feature>
<evidence type="ECO:0000313" key="4">
    <source>
        <dbReference type="Proteomes" id="UP000216063"/>
    </source>
</evidence>
<dbReference type="RefSeq" id="WP_094482503.1">
    <property type="nucleotide sequence ID" value="NZ_JACKSC010000236.1"/>
</dbReference>
<organism evidence="3 4">
    <name type="scientific">Mycolicibacterium sphagni</name>
    <dbReference type="NCBI Taxonomy" id="1786"/>
    <lineage>
        <taxon>Bacteria</taxon>
        <taxon>Bacillati</taxon>
        <taxon>Actinomycetota</taxon>
        <taxon>Actinomycetes</taxon>
        <taxon>Mycobacteriales</taxon>
        <taxon>Mycobacteriaceae</taxon>
        <taxon>Mycolicibacterium</taxon>
    </lineage>
</organism>
<feature type="signal peptide" evidence="2">
    <location>
        <begin position="1"/>
        <end position="34"/>
    </location>
</feature>
<feature type="region of interest" description="Disordered" evidence="1">
    <location>
        <begin position="36"/>
        <end position="108"/>
    </location>
</feature>
<keyword evidence="2" id="KW-0732">Signal</keyword>
<dbReference type="OrthoDB" id="4764775at2"/>
<gene>
    <name evidence="3" type="ORF">CG716_19215</name>
</gene>
<comment type="caution">
    <text evidence="3">The sequence shown here is derived from an EMBL/GenBank/DDBJ whole genome shotgun (WGS) entry which is preliminary data.</text>
</comment>
<protein>
    <recommendedName>
        <fullName evidence="5">DUF732 domain-containing protein</fullName>
    </recommendedName>
</protein>
<name>A0A255DK52_9MYCO</name>
<evidence type="ECO:0008006" key="5">
    <source>
        <dbReference type="Google" id="ProtNLM"/>
    </source>
</evidence>